<evidence type="ECO:0000256" key="5">
    <source>
        <dbReference type="ARBA" id="ARBA00022840"/>
    </source>
</evidence>
<evidence type="ECO:0000313" key="14">
    <source>
        <dbReference type="Proteomes" id="UP000236161"/>
    </source>
</evidence>
<evidence type="ECO:0000256" key="3">
    <source>
        <dbReference type="ARBA" id="ARBA00022741"/>
    </source>
</evidence>
<dbReference type="InterPro" id="IPR036621">
    <property type="entry name" value="Anticodon-bd_dom_sf"/>
</dbReference>
<dbReference type="PROSITE" id="PS00107">
    <property type="entry name" value="PROTEIN_KINASE_ATP"/>
    <property type="match status" value="1"/>
</dbReference>
<gene>
    <name evidence="13" type="primary">GCN2</name>
    <name evidence="13" type="ORF">AXF42_Ash011197</name>
</gene>
<sequence length="1466" mass="165749">MGHSSRKKKKSGSGRKSRGKAPSKDRSVCPEDENDLLSEELTALFLPGYPHKCPKLQILPEKGLSKNDADRLLSLLVDQAIINSREGRVMVFNLAEAAQEFLSEIAPVARPFESITYLDIDGKEKPFRENKEVLCGKRYYPDAPSACRSIDLYTDLCSDKVPCGALGTQVANNKTDRLSKESVGSFSKARFGDVRSSDQAFDEAKKIPSAKHITQNEIGEVYVAKLGILPQVTAGLDVLEEEAEKETNNGDNSVSSSTSEIPQVLEFSDKDINSAGNEDTITESDKKFFSSLVSTAEKLDSESHSRKKDLLMVYLLHMACSSNGALSYVFPIISSELYKLGMISKWANDLSTESPLAFGKVFSQTFEHHMKFSGASQFWKAESNLAGHNKSSLMNSRYLDDFEEVHSLGRGGFGHVVLCRNKLDGRHYAVKKIRLKDKNPHVNEKILREVATLSRLQHQHVVRYYQVSVHSIFSLWNLEPSYVRRNVDFMLADVFVSEKLQIVEFSDAAWVETDFGNCHGETINGSRSADSFNSSYFDVSFANASAPDNGRESTYLYIQMEYCPREVEEKEKEKEKKEEEEGEEKKQRRRREEGEKTEKKKKKIEEKKPEKKKNREEEEKEKKEKEKEEEKKQEEEEKKRKEKVEEEKAANEGKKTEKKKEKEKNREEEEKRKEKEKEEEKSTKFLKLEQLDHDQYFPNESTGVSLDGTGQVGTYFYTAPEIEQRWPKINEKVDMYSLGVVFFELWHPFATAMERYVILSDLKQKSILPPTWVAKFPKQLAILQRLMSPSPGSRPSAMELLQHDLPPRMEDEWLNDILRAIQSSDDSYVYDRVISSIFDTKRLVMQAGHLVGVSSKITRDDQSFLQHKELDTELQDNAIEITKEVFRLHGAKRLEISPMRVLDGSPINRKTVKLLTSGGDMLELCYELRTPFVNWVVANQVFSFKRFEINRVYRRAVGHSTPNCFYQGDFDIVGGSAPLMEAEALKVVVDIATRFCHPSAIDIRLNHAQLLQEVWSWAGVKIEQRQNVAELVSSILSSPPHSTKRKSEWGFIRRQLLQDLHLSEIVVDRLQTADLRFCGSADNALARLRGALFPDKFTCKALEELSSLAGYLRIWGLKEDISVDVLMPPTEDYYRGLYFQPAPSSIGLLALAVEPTSISAFAKQPRANRATCAAIHAISASVSSRQNCSLYTAGAPDAASDRSMQARGHPVHAFEQTPSPISGPSATNNPLSTCPPSTSPAPNRAMHPTHLACVGIDPTDVFCFAISAFSFCFKSGKKVENGQQEHLTRKSIFLRDHVQLPISEATLVAVGGGYDYLVHQKWSYQNRSNPPGAVGISLAMEKIFRYCSLDIRPSRIEHNVNVLVCSKGGGGLLQERMELVSELWQANMRAEFVSVADPSLTEQYEYAAEHDIKCLIIITESGLTQTGLVKVRHLELKREKEIEREEIVKFLAEAASSQFRNLLIWN</sequence>
<evidence type="ECO:0000256" key="1">
    <source>
        <dbReference type="ARBA" id="ARBA00012513"/>
    </source>
</evidence>
<evidence type="ECO:0000259" key="12">
    <source>
        <dbReference type="PROSITE" id="PS50908"/>
    </source>
</evidence>
<dbReference type="GO" id="GO:0004821">
    <property type="term" value="F:histidine-tRNA ligase activity"/>
    <property type="evidence" value="ECO:0007669"/>
    <property type="project" value="TreeGrafter"/>
</dbReference>
<dbReference type="GO" id="GO:0005739">
    <property type="term" value="C:mitochondrion"/>
    <property type="evidence" value="ECO:0007669"/>
    <property type="project" value="TreeGrafter"/>
</dbReference>
<dbReference type="Gene3D" id="3.30.930.10">
    <property type="entry name" value="Bira Bifunctional Protein, Domain 2"/>
    <property type="match status" value="1"/>
</dbReference>
<dbReference type="GO" id="GO:0005524">
    <property type="term" value="F:ATP binding"/>
    <property type="evidence" value="ECO:0007669"/>
    <property type="project" value="UniProtKB-UniRule"/>
</dbReference>
<evidence type="ECO:0000256" key="8">
    <source>
        <dbReference type="ARBA" id="ARBA00048679"/>
    </source>
</evidence>
<dbReference type="FunFam" id="3.40.50.800:FF:000012">
    <property type="entry name" value="Histidine--tRNA ligase, cytoplasmic"/>
    <property type="match status" value="1"/>
</dbReference>
<feature type="domain" description="RWD" evidence="12">
    <location>
        <begin position="1"/>
        <end position="105"/>
    </location>
</feature>
<dbReference type="Pfam" id="PF00069">
    <property type="entry name" value="Pkinase"/>
    <property type="match status" value="2"/>
</dbReference>
<dbReference type="InterPro" id="IPR017441">
    <property type="entry name" value="Protein_kinase_ATP_BS"/>
</dbReference>
<evidence type="ECO:0000256" key="7">
    <source>
        <dbReference type="ARBA" id="ARBA00047899"/>
    </source>
</evidence>
<dbReference type="GO" id="GO:0003723">
    <property type="term" value="F:RNA binding"/>
    <property type="evidence" value="ECO:0007669"/>
    <property type="project" value="TreeGrafter"/>
</dbReference>
<dbReference type="GO" id="GO:0005829">
    <property type="term" value="C:cytosol"/>
    <property type="evidence" value="ECO:0007669"/>
    <property type="project" value="TreeGrafter"/>
</dbReference>
<evidence type="ECO:0000256" key="2">
    <source>
        <dbReference type="ARBA" id="ARBA00022527"/>
    </source>
</evidence>
<feature type="region of interest" description="Disordered" evidence="10">
    <location>
        <begin position="1217"/>
        <end position="1242"/>
    </location>
</feature>
<comment type="catalytic activity">
    <reaction evidence="8">
        <text>L-seryl-[protein] + ATP = O-phospho-L-seryl-[protein] + ADP + H(+)</text>
        <dbReference type="Rhea" id="RHEA:17989"/>
        <dbReference type="Rhea" id="RHEA-COMP:9863"/>
        <dbReference type="Rhea" id="RHEA-COMP:11604"/>
        <dbReference type="ChEBI" id="CHEBI:15378"/>
        <dbReference type="ChEBI" id="CHEBI:29999"/>
        <dbReference type="ChEBI" id="CHEBI:30616"/>
        <dbReference type="ChEBI" id="CHEBI:83421"/>
        <dbReference type="ChEBI" id="CHEBI:456216"/>
        <dbReference type="EC" id="2.7.11.1"/>
    </reaction>
</comment>
<reference evidence="13 14" key="1">
    <citation type="journal article" date="2017" name="Nature">
        <title>The Apostasia genome and the evolution of orchids.</title>
        <authorList>
            <person name="Zhang G.Q."/>
            <person name="Liu K.W."/>
            <person name="Li Z."/>
            <person name="Lohaus R."/>
            <person name="Hsiao Y.Y."/>
            <person name="Niu S.C."/>
            <person name="Wang J.Y."/>
            <person name="Lin Y.C."/>
            <person name="Xu Q."/>
            <person name="Chen L.J."/>
            <person name="Yoshida K."/>
            <person name="Fujiwara S."/>
            <person name="Wang Z.W."/>
            <person name="Zhang Y.Q."/>
            <person name="Mitsuda N."/>
            <person name="Wang M."/>
            <person name="Liu G.H."/>
            <person name="Pecoraro L."/>
            <person name="Huang H.X."/>
            <person name="Xiao X.J."/>
            <person name="Lin M."/>
            <person name="Wu X.Y."/>
            <person name="Wu W.L."/>
            <person name="Chen Y.Y."/>
            <person name="Chang S.B."/>
            <person name="Sakamoto S."/>
            <person name="Ohme-Takagi M."/>
            <person name="Yagi M."/>
            <person name="Zeng S.J."/>
            <person name="Shen C.Y."/>
            <person name="Yeh C.M."/>
            <person name="Luo Y.B."/>
            <person name="Tsai W.C."/>
            <person name="Van de Peer Y."/>
            <person name="Liu Z.J."/>
        </authorList>
    </citation>
    <scope>NUCLEOTIDE SEQUENCE [LARGE SCALE GENOMIC DNA]</scope>
    <source>
        <strain evidence="14">cv. Shenzhen</strain>
        <tissue evidence="13">Stem</tissue>
    </source>
</reference>
<evidence type="ECO:0000259" key="11">
    <source>
        <dbReference type="PROSITE" id="PS50011"/>
    </source>
</evidence>
<dbReference type="GO" id="GO:0032543">
    <property type="term" value="P:mitochondrial translation"/>
    <property type="evidence" value="ECO:0007669"/>
    <property type="project" value="TreeGrafter"/>
</dbReference>
<dbReference type="SUPFAM" id="SSF55681">
    <property type="entry name" value="Class II aaRS and biotin synthetases"/>
    <property type="match status" value="1"/>
</dbReference>
<feature type="compositionally biased region" description="Basic residues" evidence="10">
    <location>
        <begin position="1"/>
        <end position="21"/>
    </location>
</feature>
<dbReference type="OrthoDB" id="341578at2759"/>
<dbReference type="Gene3D" id="3.30.200.20">
    <property type="entry name" value="Phosphorylase Kinase, domain 1"/>
    <property type="match status" value="1"/>
</dbReference>
<dbReference type="GO" id="GO:0006427">
    <property type="term" value="P:histidyl-tRNA aminoacylation"/>
    <property type="evidence" value="ECO:0007669"/>
    <property type="project" value="TreeGrafter"/>
</dbReference>
<evidence type="ECO:0000256" key="10">
    <source>
        <dbReference type="SAM" id="MobiDB-lite"/>
    </source>
</evidence>
<name>A0A2I0AL46_9ASPA</name>
<protein>
    <recommendedName>
        <fullName evidence="1">non-specific serine/threonine protein kinase</fullName>
        <ecNumber evidence="1">2.7.11.1</ecNumber>
    </recommendedName>
</protein>
<dbReference type="Proteomes" id="UP000236161">
    <property type="component" value="Unassembled WGS sequence"/>
</dbReference>
<dbReference type="GO" id="GO:0004674">
    <property type="term" value="F:protein serine/threonine kinase activity"/>
    <property type="evidence" value="ECO:0007669"/>
    <property type="project" value="UniProtKB-KW"/>
</dbReference>
<feature type="region of interest" description="Disordered" evidence="10">
    <location>
        <begin position="568"/>
        <end position="679"/>
    </location>
</feature>
<dbReference type="InterPro" id="IPR011009">
    <property type="entry name" value="Kinase-like_dom_sf"/>
</dbReference>
<feature type="region of interest" description="Disordered" evidence="10">
    <location>
        <begin position="1"/>
        <end position="32"/>
    </location>
</feature>
<keyword evidence="2" id="KW-0723">Serine/threonine-protein kinase</keyword>
<dbReference type="SMART" id="SM00220">
    <property type="entry name" value="S_TKc"/>
    <property type="match status" value="1"/>
</dbReference>
<feature type="binding site" evidence="9">
    <location>
        <position position="432"/>
    </location>
    <ligand>
        <name>ATP</name>
        <dbReference type="ChEBI" id="CHEBI:30616"/>
    </ligand>
</feature>
<evidence type="ECO:0000313" key="13">
    <source>
        <dbReference type="EMBL" id="PKA56267.1"/>
    </source>
</evidence>
<comment type="catalytic activity">
    <reaction evidence="7">
        <text>L-threonyl-[protein] + ATP = O-phospho-L-threonyl-[protein] + ADP + H(+)</text>
        <dbReference type="Rhea" id="RHEA:46608"/>
        <dbReference type="Rhea" id="RHEA-COMP:11060"/>
        <dbReference type="Rhea" id="RHEA-COMP:11605"/>
        <dbReference type="ChEBI" id="CHEBI:15378"/>
        <dbReference type="ChEBI" id="CHEBI:30013"/>
        <dbReference type="ChEBI" id="CHEBI:30616"/>
        <dbReference type="ChEBI" id="CHEBI:61977"/>
        <dbReference type="ChEBI" id="CHEBI:456216"/>
        <dbReference type="EC" id="2.7.11.1"/>
    </reaction>
</comment>
<dbReference type="PROSITE" id="PS50011">
    <property type="entry name" value="PROTEIN_KINASE_DOM"/>
    <property type="match status" value="1"/>
</dbReference>
<dbReference type="Pfam" id="PF12745">
    <property type="entry name" value="HGTP_anticodon2"/>
    <property type="match status" value="1"/>
</dbReference>
<dbReference type="EC" id="2.7.11.1" evidence="1"/>
<keyword evidence="4 13" id="KW-0418">Kinase</keyword>
<dbReference type="InterPro" id="IPR000719">
    <property type="entry name" value="Prot_kinase_dom"/>
</dbReference>
<dbReference type="Gene3D" id="3.10.110.10">
    <property type="entry name" value="Ubiquitin Conjugating Enzyme"/>
    <property type="match status" value="1"/>
</dbReference>
<dbReference type="InterPro" id="IPR024435">
    <property type="entry name" value="HisRS-related_dom"/>
</dbReference>
<dbReference type="InterPro" id="IPR016135">
    <property type="entry name" value="UBQ-conjugating_enzyme/RWD"/>
</dbReference>
<organism evidence="13 14">
    <name type="scientific">Apostasia shenzhenica</name>
    <dbReference type="NCBI Taxonomy" id="1088818"/>
    <lineage>
        <taxon>Eukaryota</taxon>
        <taxon>Viridiplantae</taxon>
        <taxon>Streptophyta</taxon>
        <taxon>Embryophyta</taxon>
        <taxon>Tracheophyta</taxon>
        <taxon>Spermatophyta</taxon>
        <taxon>Magnoliopsida</taxon>
        <taxon>Liliopsida</taxon>
        <taxon>Asparagales</taxon>
        <taxon>Orchidaceae</taxon>
        <taxon>Apostasioideae</taxon>
        <taxon>Apostasia</taxon>
    </lineage>
</organism>
<dbReference type="EMBL" id="KZ451974">
    <property type="protein sequence ID" value="PKA56267.1"/>
    <property type="molecule type" value="Genomic_DNA"/>
</dbReference>
<evidence type="ECO:0000256" key="6">
    <source>
        <dbReference type="ARBA" id="ARBA00022917"/>
    </source>
</evidence>
<dbReference type="PROSITE" id="PS50908">
    <property type="entry name" value="RWD"/>
    <property type="match status" value="1"/>
</dbReference>
<accession>A0A2I0AL46</accession>
<keyword evidence="5 9" id="KW-0067">ATP-binding</keyword>
<dbReference type="InterPro" id="IPR045864">
    <property type="entry name" value="aa-tRNA-synth_II/BPL/LPL"/>
</dbReference>
<dbReference type="SUPFAM" id="SSF52954">
    <property type="entry name" value="Class II aaRS ABD-related"/>
    <property type="match status" value="1"/>
</dbReference>
<dbReference type="Gene3D" id="3.40.50.800">
    <property type="entry name" value="Anticodon-binding domain"/>
    <property type="match status" value="1"/>
</dbReference>
<dbReference type="PANTHER" id="PTHR11476:SF10">
    <property type="entry name" value="NON-SPECIFIC SERINE_THREONINE PROTEIN KINASE"/>
    <property type="match status" value="1"/>
</dbReference>
<keyword evidence="6" id="KW-0648">Protein biosynthesis</keyword>
<evidence type="ECO:0000256" key="4">
    <source>
        <dbReference type="ARBA" id="ARBA00022777"/>
    </source>
</evidence>
<dbReference type="Gene3D" id="1.10.510.10">
    <property type="entry name" value="Transferase(Phosphotransferase) domain 1"/>
    <property type="match status" value="1"/>
</dbReference>
<feature type="compositionally biased region" description="Polar residues" evidence="10">
    <location>
        <begin position="1217"/>
        <end position="1236"/>
    </location>
</feature>
<feature type="domain" description="Protein kinase" evidence="11">
    <location>
        <begin position="402"/>
        <end position="814"/>
    </location>
</feature>
<keyword evidence="3 9" id="KW-0547">Nucleotide-binding</keyword>
<dbReference type="CDD" id="cd23818">
    <property type="entry name" value="RWD_RNF25"/>
    <property type="match status" value="1"/>
</dbReference>
<dbReference type="SUPFAM" id="SSF56112">
    <property type="entry name" value="Protein kinase-like (PK-like)"/>
    <property type="match status" value="2"/>
</dbReference>
<dbReference type="PANTHER" id="PTHR11476">
    <property type="entry name" value="HISTIDYL-TRNA SYNTHETASE"/>
    <property type="match status" value="1"/>
</dbReference>
<dbReference type="Pfam" id="PF05773">
    <property type="entry name" value="RWD"/>
    <property type="match status" value="1"/>
</dbReference>
<keyword evidence="14" id="KW-1185">Reference proteome</keyword>
<keyword evidence="13" id="KW-0808">Transferase</keyword>
<evidence type="ECO:0000256" key="9">
    <source>
        <dbReference type="PROSITE-ProRule" id="PRU10141"/>
    </source>
</evidence>
<proteinExistence type="predicted"/>
<dbReference type="InterPro" id="IPR006575">
    <property type="entry name" value="RWD_dom"/>
</dbReference>
<dbReference type="GO" id="GO:0106310">
    <property type="term" value="F:protein serine kinase activity"/>
    <property type="evidence" value="ECO:0007669"/>
    <property type="project" value="RHEA"/>
</dbReference>
<dbReference type="STRING" id="1088818.A0A2I0AL46"/>
<dbReference type="SUPFAM" id="SSF54495">
    <property type="entry name" value="UBC-like"/>
    <property type="match status" value="1"/>
</dbReference>